<protein>
    <submittedName>
        <fullName evidence="5">Phosphoserine phosphatase</fullName>
    </submittedName>
</protein>
<evidence type="ECO:0000256" key="1">
    <source>
        <dbReference type="ARBA" id="ARBA00009184"/>
    </source>
</evidence>
<evidence type="ECO:0000313" key="6">
    <source>
        <dbReference type="Proteomes" id="UP000181917"/>
    </source>
</evidence>
<reference evidence="5 6" key="1">
    <citation type="submission" date="2016-10" db="EMBL/GenBank/DDBJ databases">
        <authorList>
            <person name="de Groot N.N."/>
        </authorList>
    </citation>
    <scope>NUCLEOTIDE SEQUENCE [LARGE SCALE GENOMIC DNA]</scope>
    <source>
        <strain evidence="5 6">DSM 20117</strain>
    </source>
</reference>
<keyword evidence="2" id="KW-0479">Metal-binding</keyword>
<keyword evidence="3" id="KW-0378">Hydrolase</keyword>
<dbReference type="EMBL" id="FNKH01000003">
    <property type="protein sequence ID" value="SDR31061.1"/>
    <property type="molecule type" value="Genomic_DNA"/>
</dbReference>
<gene>
    <name evidence="5" type="ORF">SAMN04489742_4866</name>
</gene>
<dbReference type="InterPro" id="IPR050582">
    <property type="entry name" value="HAD-like_SerB"/>
</dbReference>
<dbReference type="AlphaFoldDB" id="A0A1H1I006"/>
<dbReference type="GO" id="GO:0046872">
    <property type="term" value="F:metal ion binding"/>
    <property type="evidence" value="ECO:0007669"/>
    <property type="project" value="UniProtKB-KW"/>
</dbReference>
<dbReference type="InterPro" id="IPR023214">
    <property type="entry name" value="HAD_sf"/>
</dbReference>
<evidence type="ECO:0000256" key="3">
    <source>
        <dbReference type="ARBA" id="ARBA00022801"/>
    </source>
</evidence>
<keyword evidence="6" id="KW-1185">Reference proteome</keyword>
<sequence length="235" mass="25595">MHLPKSRSESTVSNSSEEGAARCLHVFDMDGTLLRSTATIELARSLGHLEGGQEIEELWFEGKITDTEFWLRLLDMCKDASAADIDEAFHNAPWMAGIVETFADIRSRGEAVIVISQSPAFFVRLLERWGAHETYGSAVELGLPLSESATLLAETKVAITESALATRNLSAQQCVAYGDSSSDLGLFASLPHTVAVNPTPELEALAATRYVGTDIREAYSLGRQLIAKSNREYVT</sequence>
<proteinExistence type="inferred from homology"/>
<dbReference type="PANTHER" id="PTHR43344:SF13">
    <property type="entry name" value="PHOSPHATASE RV3661-RELATED"/>
    <property type="match status" value="1"/>
</dbReference>
<comment type="similarity">
    <text evidence="1">Belongs to the HAD-like hydrolase superfamily. SerB family.</text>
</comment>
<dbReference type="Proteomes" id="UP000181917">
    <property type="component" value="Unassembled WGS sequence"/>
</dbReference>
<accession>A0A1H1I006</accession>
<evidence type="ECO:0000313" key="5">
    <source>
        <dbReference type="EMBL" id="SDR31061.1"/>
    </source>
</evidence>
<keyword evidence="4" id="KW-0460">Magnesium</keyword>
<organism evidence="5 6">
    <name type="scientific">Crystallibacter crystallopoietes</name>
    <dbReference type="NCBI Taxonomy" id="37928"/>
    <lineage>
        <taxon>Bacteria</taxon>
        <taxon>Bacillati</taxon>
        <taxon>Actinomycetota</taxon>
        <taxon>Actinomycetes</taxon>
        <taxon>Micrococcales</taxon>
        <taxon>Micrococcaceae</taxon>
        <taxon>Crystallibacter</taxon>
    </lineage>
</organism>
<name>A0A1H1I006_9MICC</name>
<dbReference type="GO" id="GO:0016787">
    <property type="term" value="F:hydrolase activity"/>
    <property type="evidence" value="ECO:0007669"/>
    <property type="project" value="UniProtKB-KW"/>
</dbReference>
<dbReference type="SUPFAM" id="SSF56784">
    <property type="entry name" value="HAD-like"/>
    <property type="match status" value="1"/>
</dbReference>
<dbReference type="Pfam" id="PF12710">
    <property type="entry name" value="HAD"/>
    <property type="match status" value="1"/>
</dbReference>
<evidence type="ECO:0000256" key="4">
    <source>
        <dbReference type="ARBA" id="ARBA00022842"/>
    </source>
</evidence>
<dbReference type="PANTHER" id="PTHR43344">
    <property type="entry name" value="PHOSPHOSERINE PHOSPHATASE"/>
    <property type="match status" value="1"/>
</dbReference>
<dbReference type="Gene3D" id="3.40.50.1000">
    <property type="entry name" value="HAD superfamily/HAD-like"/>
    <property type="match status" value="1"/>
</dbReference>
<dbReference type="NCBIfam" id="TIGR01488">
    <property type="entry name" value="HAD-SF-IB"/>
    <property type="match status" value="1"/>
</dbReference>
<dbReference type="STRING" id="37928.SAMN04489742_4866"/>
<dbReference type="InterPro" id="IPR036412">
    <property type="entry name" value="HAD-like_sf"/>
</dbReference>
<evidence type="ECO:0000256" key="2">
    <source>
        <dbReference type="ARBA" id="ARBA00022723"/>
    </source>
</evidence>